<reference evidence="1" key="1">
    <citation type="journal article" date="2021" name="Microorganisms">
        <title>The Ever-Expanding Pseudomonas Genus: Description of 43 New Species and Partition of the Pseudomonas putida Group.</title>
        <authorList>
            <person name="Girard L."/>
            <person name="Lood C."/>
            <person name="Hofte M."/>
            <person name="Vandamme P."/>
            <person name="Rokni-Zadeh H."/>
            <person name="van Noort V."/>
            <person name="Lavigne R."/>
            <person name="De Mot R."/>
        </authorList>
    </citation>
    <scope>NUCLEOTIDE SEQUENCE</scope>
    <source>
        <strain evidence="1">COW40</strain>
    </source>
</reference>
<accession>A0ABX8N6E0</accession>
<dbReference type="Pfam" id="PF11236">
    <property type="entry name" value="DUF3037"/>
    <property type="match status" value="1"/>
</dbReference>
<dbReference type="InterPro" id="IPR021398">
    <property type="entry name" value="DUF3037"/>
</dbReference>
<dbReference type="Proteomes" id="UP001046350">
    <property type="component" value="Chromosome"/>
</dbReference>
<gene>
    <name evidence="1" type="ORF">KSS94_01555</name>
</gene>
<dbReference type="RefSeq" id="WP_217841362.1">
    <property type="nucleotide sequence ID" value="NZ_CP077076.1"/>
</dbReference>
<protein>
    <submittedName>
        <fullName evidence="1">DUF3037 domain-containing protein</fullName>
    </submittedName>
</protein>
<name>A0ABX8N6E0_9PSED</name>
<sequence length="284" mass="33161">MKLSTYEFAVLRYVHDRVTGEFINFGIIAYCKAKRKLLTQFKTRTARLSAVFPDMDRHHIKSVARHISSAIDIESERLQKELIFEDVTLESVIGRILKRDDSSLQWSDVSAGVTFSFEEEVDRIFHRYVTYHDSPAVRERRTEQDIWRDFEKKLKSFSAVERFAPKKISVRDDELEFKHAWKNGIWHCVEPISFDLSDADNMKDKAHRWLGQMTSIQDAREEFKLYMLVSKPQDEGLAAAFEKAVKILNKIPTNKELIFEEDASSLADAMMMRIQDHDHQGSSH</sequence>
<evidence type="ECO:0000313" key="2">
    <source>
        <dbReference type="Proteomes" id="UP001046350"/>
    </source>
</evidence>
<proteinExistence type="predicted"/>
<keyword evidence="2" id="KW-1185">Reference proteome</keyword>
<evidence type="ECO:0000313" key="1">
    <source>
        <dbReference type="EMBL" id="QXH51862.1"/>
    </source>
</evidence>
<dbReference type="EMBL" id="CP077076">
    <property type="protein sequence ID" value="QXH51862.1"/>
    <property type="molecule type" value="Genomic_DNA"/>
</dbReference>
<organism evidence="1 2">
    <name type="scientific">Pseudomonas fakonensis</name>
    <dbReference type="NCBI Taxonomy" id="2842355"/>
    <lineage>
        <taxon>Bacteria</taxon>
        <taxon>Pseudomonadati</taxon>
        <taxon>Pseudomonadota</taxon>
        <taxon>Gammaproteobacteria</taxon>
        <taxon>Pseudomonadales</taxon>
        <taxon>Pseudomonadaceae</taxon>
        <taxon>Pseudomonas</taxon>
    </lineage>
</organism>